<reference evidence="7" key="1">
    <citation type="submission" date="2025-08" db="UniProtKB">
        <authorList>
            <consortium name="Ensembl"/>
        </authorList>
    </citation>
    <scope>IDENTIFICATION</scope>
</reference>
<dbReference type="GO" id="GO:0035082">
    <property type="term" value="P:axoneme assembly"/>
    <property type="evidence" value="ECO:0007669"/>
    <property type="project" value="TreeGrafter"/>
</dbReference>
<dbReference type="GO" id="GO:0043005">
    <property type="term" value="C:neuron projection"/>
    <property type="evidence" value="ECO:0007669"/>
    <property type="project" value="UniProtKB-ARBA"/>
</dbReference>
<organism evidence="7 8">
    <name type="scientific">Periophthalmus magnuspinnatus</name>
    <dbReference type="NCBI Taxonomy" id="409849"/>
    <lineage>
        <taxon>Eukaryota</taxon>
        <taxon>Metazoa</taxon>
        <taxon>Chordata</taxon>
        <taxon>Craniata</taxon>
        <taxon>Vertebrata</taxon>
        <taxon>Euteleostomi</taxon>
        <taxon>Actinopterygii</taxon>
        <taxon>Neopterygii</taxon>
        <taxon>Teleostei</taxon>
        <taxon>Neoteleostei</taxon>
        <taxon>Acanthomorphata</taxon>
        <taxon>Gobiaria</taxon>
        <taxon>Gobiiformes</taxon>
        <taxon>Gobioidei</taxon>
        <taxon>Gobiidae</taxon>
        <taxon>Oxudercinae</taxon>
        <taxon>Periophthalmus</taxon>
    </lineage>
</organism>
<keyword evidence="3" id="KW-0963">Cytoplasm</keyword>
<dbReference type="AlphaFoldDB" id="A0A3B3Z7N6"/>
<dbReference type="InterPro" id="IPR036572">
    <property type="entry name" value="Doublecortin_dom_sf"/>
</dbReference>
<sequence>MSVPHFVPFSHADEKRLGRLSVMVQVLKYSHTQEPLAHGGSFGSGCTLPSRQLPASDPVISKRVCFYKMPLAFGVRTITTPRGIHFVKGLDDLHDGGSYVCSDQKRVKPINLKELNRRQVPWNTTRPVSARRRRQGVIIQTMRKVTERVAIRTPKRLEVIKNKDPSVRRTIILQKRTAPTFDALLDYLSQILHFPVLKLYSTDGRRIDGLAALILCSGVIVAAGNEAFRLANYRFQRNSQTAQAIFRETSETSIPQHQDCKCQIL</sequence>
<evidence type="ECO:0000313" key="8">
    <source>
        <dbReference type="Proteomes" id="UP000261520"/>
    </source>
</evidence>
<dbReference type="PANTHER" id="PTHR23005">
    <property type="entry name" value="RETINITIS PIGMENTOSA 1 PROTEIN"/>
    <property type="match status" value="1"/>
</dbReference>
<dbReference type="Ensembl" id="ENSPMGT00000000646.1">
    <property type="protein sequence ID" value="ENSPMGP00000000617.1"/>
    <property type="gene ID" value="ENSPMGG00000000568.1"/>
</dbReference>
<evidence type="ECO:0000256" key="2">
    <source>
        <dbReference type="ARBA" id="ARBA00004496"/>
    </source>
</evidence>
<dbReference type="Gene3D" id="3.10.20.230">
    <property type="entry name" value="Doublecortin domain"/>
    <property type="match status" value="2"/>
</dbReference>
<dbReference type="Proteomes" id="UP000261520">
    <property type="component" value="Unplaced"/>
</dbReference>
<dbReference type="PROSITE" id="PS50309">
    <property type="entry name" value="DC"/>
    <property type="match status" value="2"/>
</dbReference>
<comment type="subcellular location">
    <subcellularLocation>
        <location evidence="1">Cell projection</location>
    </subcellularLocation>
    <subcellularLocation>
        <location evidence="2">Cytoplasm</location>
    </subcellularLocation>
</comment>
<keyword evidence="5" id="KW-0966">Cell projection</keyword>
<keyword evidence="4" id="KW-0677">Repeat</keyword>
<dbReference type="Pfam" id="PF03607">
    <property type="entry name" value="DCX"/>
    <property type="match status" value="2"/>
</dbReference>
<accession>A0A3B3Z7N6</accession>
<dbReference type="GO" id="GO:0005930">
    <property type="term" value="C:axoneme"/>
    <property type="evidence" value="ECO:0007669"/>
    <property type="project" value="TreeGrafter"/>
</dbReference>
<dbReference type="SMART" id="SM00537">
    <property type="entry name" value="DCX"/>
    <property type="match status" value="1"/>
</dbReference>
<dbReference type="SUPFAM" id="SSF89837">
    <property type="entry name" value="Doublecortin (DC)"/>
    <property type="match status" value="2"/>
</dbReference>
<evidence type="ECO:0000313" key="7">
    <source>
        <dbReference type="Ensembl" id="ENSPMGP00000000617.1"/>
    </source>
</evidence>
<feature type="domain" description="Doublecortin" evidence="6">
    <location>
        <begin position="48"/>
        <end position="113"/>
    </location>
</feature>
<dbReference type="GO" id="GO:0035556">
    <property type="term" value="P:intracellular signal transduction"/>
    <property type="evidence" value="ECO:0007669"/>
    <property type="project" value="InterPro"/>
</dbReference>
<evidence type="ECO:0000256" key="1">
    <source>
        <dbReference type="ARBA" id="ARBA00004316"/>
    </source>
</evidence>
<dbReference type="PANTHER" id="PTHR23005:SF4">
    <property type="entry name" value="OXYGEN-REGULATED PROTEIN 1"/>
    <property type="match status" value="1"/>
</dbReference>
<evidence type="ECO:0000256" key="3">
    <source>
        <dbReference type="ARBA" id="ARBA00022490"/>
    </source>
</evidence>
<evidence type="ECO:0000256" key="4">
    <source>
        <dbReference type="ARBA" id="ARBA00022737"/>
    </source>
</evidence>
<evidence type="ECO:0000259" key="6">
    <source>
        <dbReference type="PROSITE" id="PS50309"/>
    </source>
</evidence>
<proteinExistence type="predicted"/>
<dbReference type="GO" id="GO:0060041">
    <property type="term" value="P:retina development in camera-type eye"/>
    <property type="evidence" value="ECO:0007669"/>
    <property type="project" value="TreeGrafter"/>
</dbReference>
<evidence type="ECO:0000256" key="5">
    <source>
        <dbReference type="ARBA" id="ARBA00023273"/>
    </source>
</evidence>
<dbReference type="InterPro" id="IPR003533">
    <property type="entry name" value="Doublecortin_dom"/>
</dbReference>
<reference evidence="7" key="2">
    <citation type="submission" date="2025-09" db="UniProtKB">
        <authorList>
            <consortium name="Ensembl"/>
        </authorList>
    </citation>
    <scope>IDENTIFICATION</scope>
</reference>
<feature type="domain" description="Doublecortin" evidence="6">
    <location>
        <begin position="155"/>
        <end position="234"/>
    </location>
</feature>
<dbReference type="GO" id="GO:0042461">
    <property type="term" value="P:photoreceptor cell development"/>
    <property type="evidence" value="ECO:0007669"/>
    <property type="project" value="TreeGrafter"/>
</dbReference>
<name>A0A3B3Z7N6_9GOBI</name>
<dbReference type="STRING" id="409849.ENSPMGP00000000617"/>
<keyword evidence="8" id="KW-1185">Reference proteome</keyword>
<protein>
    <recommendedName>
        <fullName evidence="6">Doublecortin domain-containing protein</fullName>
    </recommendedName>
</protein>